<dbReference type="SMART" id="SM00054">
    <property type="entry name" value="EFh"/>
    <property type="match status" value="2"/>
</dbReference>
<dbReference type="PROSITE" id="PS50222">
    <property type="entry name" value="EF_HAND_2"/>
    <property type="match status" value="2"/>
</dbReference>
<evidence type="ECO:0000259" key="2">
    <source>
        <dbReference type="PROSITE" id="PS50222"/>
    </source>
</evidence>
<dbReference type="InterPro" id="IPR018247">
    <property type="entry name" value="EF_Hand_1_Ca_BS"/>
</dbReference>
<organism evidence="3 4">
    <name type="scientific">Prorocentrum cordatum</name>
    <dbReference type="NCBI Taxonomy" id="2364126"/>
    <lineage>
        <taxon>Eukaryota</taxon>
        <taxon>Sar</taxon>
        <taxon>Alveolata</taxon>
        <taxon>Dinophyceae</taxon>
        <taxon>Prorocentrales</taxon>
        <taxon>Prorocentraceae</taxon>
        <taxon>Prorocentrum</taxon>
    </lineage>
</organism>
<evidence type="ECO:0000313" key="4">
    <source>
        <dbReference type="Proteomes" id="UP001189429"/>
    </source>
</evidence>
<accession>A0ABN9S5V3</accession>
<keyword evidence="1" id="KW-0106">Calcium</keyword>
<feature type="domain" description="EF-hand" evidence="2">
    <location>
        <begin position="1"/>
        <end position="31"/>
    </location>
</feature>
<dbReference type="EMBL" id="CAUYUJ010009602">
    <property type="protein sequence ID" value="CAK0827214.1"/>
    <property type="molecule type" value="Genomic_DNA"/>
</dbReference>
<evidence type="ECO:0000313" key="3">
    <source>
        <dbReference type="EMBL" id="CAK0827214.1"/>
    </source>
</evidence>
<dbReference type="InterPro" id="IPR011992">
    <property type="entry name" value="EF-hand-dom_pair"/>
</dbReference>
<gene>
    <name evidence="3" type="ORF">PCOR1329_LOCUS26812</name>
</gene>
<evidence type="ECO:0000256" key="1">
    <source>
        <dbReference type="ARBA" id="ARBA00022837"/>
    </source>
</evidence>
<dbReference type="Pfam" id="PF13202">
    <property type="entry name" value="EF-hand_5"/>
    <property type="match status" value="2"/>
</dbReference>
<proteinExistence type="predicted"/>
<reference evidence="3" key="1">
    <citation type="submission" date="2023-10" db="EMBL/GenBank/DDBJ databases">
        <authorList>
            <person name="Chen Y."/>
            <person name="Shah S."/>
            <person name="Dougan E. K."/>
            <person name="Thang M."/>
            <person name="Chan C."/>
        </authorList>
    </citation>
    <scope>NUCLEOTIDE SEQUENCE [LARGE SCALE GENOMIC DNA]</scope>
</reference>
<name>A0ABN9S5V3_9DINO</name>
<feature type="domain" description="EF-hand" evidence="2">
    <location>
        <begin position="39"/>
        <end position="74"/>
    </location>
</feature>
<dbReference type="InterPro" id="IPR002048">
    <property type="entry name" value="EF_hand_dom"/>
</dbReference>
<sequence>MRKIFRELDGDVDGEITMEEMQRRMLDPEIGAYFSQLGMDPDQVGKLFFLLDRDKSGTLDPEEFMFGCLKFRGDAKSLDIAVMHQQVKWVHDTLKAVVTHLGIDSEPDQDFPPSRVFEGNTRNSVFSAAPSARPSEVHGGGLMILPSQIERVLE</sequence>
<dbReference type="Proteomes" id="UP001189429">
    <property type="component" value="Unassembled WGS sequence"/>
</dbReference>
<dbReference type="Gene3D" id="1.10.238.10">
    <property type="entry name" value="EF-hand"/>
    <property type="match status" value="1"/>
</dbReference>
<protein>
    <recommendedName>
        <fullName evidence="2">EF-hand domain-containing protein</fullName>
    </recommendedName>
</protein>
<dbReference type="PROSITE" id="PS00018">
    <property type="entry name" value="EF_HAND_1"/>
    <property type="match status" value="1"/>
</dbReference>
<dbReference type="SUPFAM" id="SSF47473">
    <property type="entry name" value="EF-hand"/>
    <property type="match status" value="1"/>
</dbReference>
<comment type="caution">
    <text evidence="3">The sequence shown here is derived from an EMBL/GenBank/DDBJ whole genome shotgun (WGS) entry which is preliminary data.</text>
</comment>
<keyword evidence="4" id="KW-1185">Reference proteome</keyword>